<feature type="transmembrane region" description="Helical" evidence="1">
    <location>
        <begin position="38"/>
        <end position="56"/>
    </location>
</feature>
<keyword evidence="1" id="KW-1133">Transmembrane helix</keyword>
<feature type="transmembrane region" description="Helical" evidence="1">
    <location>
        <begin position="77"/>
        <end position="100"/>
    </location>
</feature>
<name>A0A5J6PX47_9NEIS</name>
<proteinExistence type="predicted"/>
<keyword evidence="3" id="KW-1185">Reference proteome</keyword>
<evidence type="ECO:0000313" key="2">
    <source>
        <dbReference type="EMBL" id="QEY25330.1"/>
    </source>
</evidence>
<gene>
    <name evidence="2" type="ORF">D0T92_01430</name>
</gene>
<organism evidence="2 3">
    <name type="scientific">Neisseria zalophi</name>
    <dbReference type="NCBI Taxonomy" id="640030"/>
    <lineage>
        <taxon>Bacteria</taxon>
        <taxon>Pseudomonadati</taxon>
        <taxon>Pseudomonadota</taxon>
        <taxon>Betaproteobacteria</taxon>
        <taxon>Neisseriales</taxon>
        <taxon>Neisseriaceae</taxon>
        <taxon>Neisseria</taxon>
    </lineage>
</organism>
<keyword evidence="1" id="KW-0472">Membrane</keyword>
<dbReference type="EMBL" id="CP031700">
    <property type="protein sequence ID" value="QEY25330.1"/>
    <property type="molecule type" value="Genomic_DNA"/>
</dbReference>
<keyword evidence="1" id="KW-0812">Transmembrane</keyword>
<reference evidence="2 3" key="1">
    <citation type="submission" date="2018-08" db="EMBL/GenBank/DDBJ databases">
        <title>Neisseria zalophi ATCC BAA-2455 complete genome.</title>
        <authorList>
            <person name="Veseli I.A."/>
            <person name="Buttler R."/>
            <person name="Mascarenhas dos Santos A.C."/>
            <person name="Pombert J.-F."/>
        </authorList>
    </citation>
    <scope>NUCLEOTIDE SEQUENCE [LARGE SCALE GENOMIC DNA]</scope>
    <source>
        <strain evidence="2 3">ATCC BAA-2455</strain>
    </source>
</reference>
<evidence type="ECO:0000313" key="3">
    <source>
        <dbReference type="Proteomes" id="UP000325713"/>
    </source>
</evidence>
<feature type="transmembrane region" description="Helical" evidence="1">
    <location>
        <begin position="12"/>
        <end position="32"/>
    </location>
</feature>
<evidence type="ECO:0000256" key="1">
    <source>
        <dbReference type="SAM" id="Phobius"/>
    </source>
</evidence>
<sequence>MIKKRIMFAIKALGIYWAFYIIISLIFGRFFMEVAFNFFLILPTSLYLYDIVEWILRHMGFSTDLPSDLIRSQWIRTIIHYIFYSIHIFTVSFLLTFFLFSNDHGSNDEDKS</sequence>
<dbReference type="AlphaFoldDB" id="A0A5J6PX47"/>
<accession>A0A5J6PX47</accession>
<protein>
    <submittedName>
        <fullName evidence="2">Uncharacterized protein</fullName>
    </submittedName>
</protein>
<dbReference type="KEGG" id="nzl:D0T92_01430"/>
<dbReference type="Proteomes" id="UP000325713">
    <property type="component" value="Chromosome"/>
</dbReference>